<organism evidence="1 2">
    <name type="scientific">Reyranella humidisoli</name>
    <dbReference type="NCBI Taxonomy" id="2849149"/>
    <lineage>
        <taxon>Bacteria</taxon>
        <taxon>Pseudomonadati</taxon>
        <taxon>Pseudomonadota</taxon>
        <taxon>Alphaproteobacteria</taxon>
        <taxon>Hyphomicrobiales</taxon>
        <taxon>Reyranellaceae</taxon>
        <taxon>Reyranella</taxon>
    </lineage>
</organism>
<reference evidence="1 2" key="1">
    <citation type="submission" date="2021-06" db="EMBL/GenBank/DDBJ databases">
        <authorList>
            <person name="Lee D.H."/>
        </authorList>
    </citation>
    <scope>NUCLEOTIDE SEQUENCE [LARGE SCALE GENOMIC DNA]</scope>
    <source>
        <strain evidence="1 2">MMS21-HV4-11</strain>
    </source>
</reference>
<dbReference type="RefSeq" id="WP_216962210.1">
    <property type="nucleotide sequence ID" value="NZ_JAHOPB010000001.1"/>
</dbReference>
<protein>
    <submittedName>
        <fullName evidence="1">Uncharacterized protein</fullName>
    </submittedName>
</protein>
<dbReference type="Proteomes" id="UP000727907">
    <property type="component" value="Unassembled WGS sequence"/>
</dbReference>
<name>A0ABS6IKY0_9HYPH</name>
<evidence type="ECO:0000313" key="1">
    <source>
        <dbReference type="EMBL" id="MBU8875257.1"/>
    </source>
</evidence>
<evidence type="ECO:0000313" key="2">
    <source>
        <dbReference type="Proteomes" id="UP000727907"/>
    </source>
</evidence>
<gene>
    <name evidence="1" type="ORF">KQ910_15895</name>
</gene>
<accession>A0ABS6IKY0</accession>
<sequence length="513" mass="56825">MKGTRPGEVLFKARSLAQQGREAEAIDLLVELLELHPTYWRASQFLVVNLRVPPTEIAPHIVRRAHEEASRKPAVRPDAARTLASLMRFQEARELIESAGPLEDPVLADAAFEIAVNTGDPVLAQRALRERQWLLGSSAKKDLWRIRLAMLKGNRAAMQAPFERLLSAESSSLMTAGMALGRYADAFSVEWKTRLRSALCELLPNLIRPDEPIKALGNAHVLIIAYTELGDEIRLIELVDRVRSLFASCTIVVDRRIAGLVARGRPGLVVSGKEKVEPSGENAVPLILRRHLSEDLWRRASSFDRILLIRDLQALLVRSEEDLPRLARPLHVNVDLRARWGAELARRGHGPWIGLFWRSGRLNYLRSIKATALTDWSPLFRVCPGNYVNLQFGAGVREEIDGVSSEARIVEMPSLNVKEDLESVAALMCELDLVVTIPGTTQHLAGAVGARTIAVTHPAEALFRARSGTNIGTWSPNIEVITGPPRRGFEGAIENTAKRVADILRERALPSVS</sequence>
<keyword evidence="2" id="KW-1185">Reference proteome</keyword>
<dbReference type="EMBL" id="JAHOPB010000001">
    <property type="protein sequence ID" value="MBU8875257.1"/>
    <property type="molecule type" value="Genomic_DNA"/>
</dbReference>
<proteinExistence type="predicted"/>
<comment type="caution">
    <text evidence="1">The sequence shown here is derived from an EMBL/GenBank/DDBJ whole genome shotgun (WGS) entry which is preliminary data.</text>
</comment>